<proteinExistence type="predicted"/>
<dbReference type="AlphaFoldDB" id="A0A146FSB7"/>
<dbReference type="EMBL" id="BCWF01000025">
    <property type="protein sequence ID" value="GAT28734.1"/>
    <property type="molecule type" value="Genomic_DNA"/>
</dbReference>
<reference evidence="1 2" key="1">
    <citation type="journal article" date="2016" name="DNA Res.">
        <title>Genome sequence of Aspergillus luchuensis NBRC 4314.</title>
        <authorList>
            <person name="Yamada O."/>
            <person name="Machida M."/>
            <person name="Hosoyama A."/>
            <person name="Goto M."/>
            <person name="Takahashi T."/>
            <person name="Futagami T."/>
            <person name="Yamagata Y."/>
            <person name="Takeuchi M."/>
            <person name="Kobayashi T."/>
            <person name="Koike H."/>
            <person name="Abe K."/>
            <person name="Asai K."/>
            <person name="Arita M."/>
            <person name="Fujita N."/>
            <person name="Fukuda K."/>
            <person name="Higa K."/>
            <person name="Horikawa H."/>
            <person name="Ishikawa T."/>
            <person name="Jinno K."/>
            <person name="Kato Y."/>
            <person name="Kirimura K."/>
            <person name="Mizutani O."/>
            <person name="Nakasone K."/>
            <person name="Sano M."/>
            <person name="Shiraishi Y."/>
            <person name="Tsukahara M."/>
            <person name="Gomi K."/>
        </authorList>
    </citation>
    <scope>NUCLEOTIDE SEQUENCE [LARGE SCALE GENOMIC DNA]</scope>
    <source>
        <strain evidence="1 2">RIB 2604</strain>
    </source>
</reference>
<evidence type="ECO:0000313" key="1">
    <source>
        <dbReference type="EMBL" id="GAT28734.1"/>
    </source>
</evidence>
<dbReference type="Proteomes" id="UP000075230">
    <property type="component" value="Unassembled WGS sequence"/>
</dbReference>
<protein>
    <submittedName>
        <fullName evidence="1">Uncharacterized protein</fullName>
    </submittedName>
</protein>
<reference evidence="2" key="2">
    <citation type="submission" date="2016-02" db="EMBL/GenBank/DDBJ databases">
        <title>Genome sequencing of Aspergillus luchuensis NBRC 4314.</title>
        <authorList>
            <person name="Yamada O."/>
        </authorList>
    </citation>
    <scope>NUCLEOTIDE SEQUENCE [LARGE SCALE GENOMIC DNA]</scope>
    <source>
        <strain evidence="2">RIB 2604</strain>
    </source>
</reference>
<evidence type="ECO:0000313" key="2">
    <source>
        <dbReference type="Proteomes" id="UP000075230"/>
    </source>
</evidence>
<accession>A0A146FSB7</accession>
<organism evidence="1 2">
    <name type="scientific">Aspergillus kawachii</name>
    <name type="common">White koji mold</name>
    <name type="synonym">Aspergillus awamori var. kawachi</name>
    <dbReference type="NCBI Taxonomy" id="1069201"/>
    <lineage>
        <taxon>Eukaryota</taxon>
        <taxon>Fungi</taxon>
        <taxon>Dikarya</taxon>
        <taxon>Ascomycota</taxon>
        <taxon>Pezizomycotina</taxon>
        <taxon>Eurotiomycetes</taxon>
        <taxon>Eurotiomycetidae</taxon>
        <taxon>Eurotiales</taxon>
        <taxon>Aspergillaceae</taxon>
        <taxon>Aspergillus</taxon>
        <taxon>Aspergillus subgen. Circumdati</taxon>
    </lineage>
</organism>
<name>A0A146FSB7_ASPKA</name>
<sequence length="131" mass="14476">MLNFKPNLLHKLLILNRTTSSSIMIKLTLMCLLIFTFLTTPCLADRSDTKIANATVTYDWETPDQNLTVIWDWDMAETVRVSAGHSRALSKPVGGRIGIIVLGAGVVGAFSVWSYEPEFIVELVSFGLTTV</sequence>
<gene>
    <name evidence="1" type="ORF">RIB2604_02603790</name>
</gene>
<comment type="caution">
    <text evidence="1">The sequence shown here is derived from an EMBL/GenBank/DDBJ whole genome shotgun (WGS) entry which is preliminary data.</text>
</comment>
<dbReference type="VEuPathDB" id="FungiDB:ASPFODRAFT_44349"/>